<evidence type="ECO:0000313" key="3">
    <source>
        <dbReference type="EMBL" id="MFC0080049.1"/>
    </source>
</evidence>
<evidence type="ECO:0000259" key="2">
    <source>
        <dbReference type="Pfam" id="PF13239"/>
    </source>
</evidence>
<organism evidence="3 4">
    <name type="scientific">Flavobacterium procerum</name>
    <dbReference type="NCBI Taxonomy" id="1455569"/>
    <lineage>
        <taxon>Bacteria</taxon>
        <taxon>Pseudomonadati</taxon>
        <taxon>Bacteroidota</taxon>
        <taxon>Flavobacteriia</taxon>
        <taxon>Flavobacteriales</taxon>
        <taxon>Flavobacteriaceae</taxon>
        <taxon>Flavobacterium</taxon>
    </lineage>
</organism>
<feature type="domain" description="2TM" evidence="2">
    <location>
        <begin position="17"/>
        <end position="98"/>
    </location>
</feature>
<feature type="transmembrane region" description="Helical" evidence="1">
    <location>
        <begin position="27"/>
        <end position="47"/>
    </location>
</feature>
<gene>
    <name evidence="3" type="ORF">ACFFLS_23600</name>
</gene>
<keyword evidence="1" id="KW-0472">Membrane</keyword>
<dbReference type="RefSeq" id="WP_379682960.1">
    <property type="nucleotide sequence ID" value="NZ_JBHLYW010000029.1"/>
</dbReference>
<accession>A0ABV6BX82</accession>
<protein>
    <submittedName>
        <fullName evidence="3">2TM domain-containing protein</fullName>
    </submittedName>
</protein>
<sequence length="108" mass="13022">METNYNGSYESELHEIAAKKVAKLKSFYSHTLIYVVALLLYILNVYFDVRFNFFPIRYINGFVMCIWTTAFLIQAIEQFASYKIFGEEWEQRKVKSILEKERKNQKWE</sequence>
<name>A0ABV6BX82_9FLAO</name>
<dbReference type="EMBL" id="JBHLYW010000029">
    <property type="protein sequence ID" value="MFC0080049.1"/>
    <property type="molecule type" value="Genomic_DNA"/>
</dbReference>
<proteinExistence type="predicted"/>
<dbReference type="Proteomes" id="UP001589734">
    <property type="component" value="Unassembled WGS sequence"/>
</dbReference>
<evidence type="ECO:0000256" key="1">
    <source>
        <dbReference type="SAM" id="Phobius"/>
    </source>
</evidence>
<evidence type="ECO:0000313" key="4">
    <source>
        <dbReference type="Proteomes" id="UP001589734"/>
    </source>
</evidence>
<keyword evidence="4" id="KW-1185">Reference proteome</keyword>
<dbReference type="Pfam" id="PF13239">
    <property type="entry name" value="2TM"/>
    <property type="match status" value="1"/>
</dbReference>
<dbReference type="InterPro" id="IPR025698">
    <property type="entry name" value="2TM_dom"/>
</dbReference>
<feature type="transmembrane region" description="Helical" evidence="1">
    <location>
        <begin position="53"/>
        <end position="73"/>
    </location>
</feature>
<keyword evidence="1" id="KW-0812">Transmembrane</keyword>
<keyword evidence="1" id="KW-1133">Transmembrane helix</keyword>
<reference evidence="3 4" key="1">
    <citation type="submission" date="2024-09" db="EMBL/GenBank/DDBJ databases">
        <authorList>
            <person name="Sun Q."/>
            <person name="Mori K."/>
        </authorList>
    </citation>
    <scope>NUCLEOTIDE SEQUENCE [LARGE SCALE GENOMIC DNA]</scope>
    <source>
        <strain evidence="3 4">CGMCC 1.12926</strain>
    </source>
</reference>
<comment type="caution">
    <text evidence="3">The sequence shown here is derived from an EMBL/GenBank/DDBJ whole genome shotgun (WGS) entry which is preliminary data.</text>
</comment>